<keyword evidence="3" id="KW-1185">Reference proteome</keyword>
<dbReference type="Gene3D" id="3.10.180.10">
    <property type="entry name" value="2,3-Dihydroxybiphenyl 1,2-Dioxygenase, domain 1"/>
    <property type="match status" value="1"/>
</dbReference>
<dbReference type="InterPro" id="IPR004360">
    <property type="entry name" value="Glyas_Fos-R_dOase_dom"/>
</dbReference>
<protein>
    <recommendedName>
        <fullName evidence="1">VOC domain-containing protein</fullName>
    </recommendedName>
</protein>
<reference evidence="2 3" key="1">
    <citation type="submission" date="2007-01" db="EMBL/GenBank/DDBJ databases">
        <authorList>
            <person name="Haygood M."/>
            <person name="Podell S."/>
            <person name="Anderson C."/>
            <person name="Hopkinson B."/>
            <person name="Roe K."/>
            <person name="Barbeau K."/>
            <person name="Gaasterland T."/>
            <person name="Ferriera S."/>
            <person name="Johnson J."/>
            <person name="Kravitz S."/>
            <person name="Beeson K."/>
            <person name="Sutton G."/>
            <person name="Rogers Y.-H."/>
            <person name="Friedman R."/>
            <person name="Frazier M."/>
            <person name="Venter J.C."/>
        </authorList>
    </citation>
    <scope>NUCLEOTIDE SEQUENCE [LARGE SCALE GENOMIC DNA]</scope>
    <source>
        <strain evidence="2 3">ATCC 23134</strain>
    </source>
</reference>
<dbReference type="AlphaFoldDB" id="A1ZS15"/>
<dbReference type="SUPFAM" id="SSF54593">
    <property type="entry name" value="Glyoxalase/Bleomycin resistance protein/Dihydroxybiphenyl dioxygenase"/>
    <property type="match status" value="1"/>
</dbReference>
<sequence length="112" mass="13094">MPVNNLQETIAYYRYVLGFSKEWFWGDPPTDAGISRDNMKLLFGKNPEMVQHMQGFEVMLFVEGIDAIYEEHTLKDVTIVSDIEDKPWGVREYTIKEINGYHLRIAESANQY</sequence>
<name>A1ZS15_MICM2</name>
<evidence type="ECO:0000259" key="1">
    <source>
        <dbReference type="PROSITE" id="PS51819"/>
    </source>
</evidence>
<evidence type="ECO:0000313" key="2">
    <source>
        <dbReference type="EMBL" id="EAY26738.1"/>
    </source>
</evidence>
<dbReference type="EMBL" id="AAWS01000030">
    <property type="protein sequence ID" value="EAY26738.1"/>
    <property type="molecule type" value="Genomic_DNA"/>
</dbReference>
<dbReference type="InterPro" id="IPR037523">
    <property type="entry name" value="VOC_core"/>
</dbReference>
<gene>
    <name evidence="2" type="ORF">M23134_00704</name>
</gene>
<comment type="caution">
    <text evidence="2">The sequence shown here is derived from an EMBL/GenBank/DDBJ whole genome shotgun (WGS) entry which is preliminary data.</text>
</comment>
<organism evidence="2 3">
    <name type="scientific">Microscilla marina ATCC 23134</name>
    <dbReference type="NCBI Taxonomy" id="313606"/>
    <lineage>
        <taxon>Bacteria</taxon>
        <taxon>Pseudomonadati</taxon>
        <taxon>Bacteroidota</taxon>
        <taxon>Cytophagia</taxon>
        <taxon>Cytophagales</taxon>
        <taxon>Microscillaceae</taxon>
        <taxon>Microscilla</taxon>
    </lineage>
</organism>
<dbReference type="InterPro" id="IPR029068">
    <property type="entry name" value="Glyas_Bleomycin-R_OHBP_Dase"/>
</dbReference>
<feature type="domain" description="VOC" evidence="1">
    <location>
        <begin position="1"/>
        <end position="108"/>
    </location>
</feature>
<dbReference type="Pfam" id="PF00903">
    <property type="entry name" value="Glyoxalase"/>
    <property type="match status" value="1"/>
</dbReference>
<proteinExistence type="predicted"/>
<dbReference type="eggNOG" id="COG0346">
    <property type="taxonomic scope" value="Bacteria"/>
</dbReference>
<dbReference type="PROSITE" id="PS51819">
    <property type="entry name" value="VOC"/>
    <property type="match status" value="1"/>
</dbReference>
<evidence type="ECO:0000313" key="3">
    <source>
        <dbReference type="Proteomes" id="UP000004095"/>
    </source>
</evidence>
<accession>A1ZS15</accession>
<dbReference type="Proteomes" id="UP000004095">
    <property type="component" value="Unassembled WGS sequence"/>
</dbReference>